<feature type="chain" id="PRO_5045842769" evidence="6">
    <location>
        <begin position="29"/>
        <end position="621"/>
    </location>
</feature>
<protein>
    <submittedName>
        <fullName evidence="8">Cell division protease FtsH</fullName>
        <ecNumber evidence="8">3.4.24.-</ecNumber>
    </submittedName>
</protein>
<sequence length="621" mass="66086">MKHFHRLLRSKGRLALALVLALAALAAAAVFLHLNDPSPAGRLDGPAQEMRRAPEAWTAVEKDGSDLLRDLRTGRVGAVGLAPNALLVSTIEGERYFVVDGRGSFAALAVAQAKEPGAQPFQLVVLPDSTVGAPAADNRLLATARDLAGIFLPLLLIAFVVYTMRESIGGGAKLVEAPAGVGFDDVIGAGEAKHALQDIVDYLKDSGRYRAIGARAPCGVLMLGGPGVGKTLLAKALAAECGARFIATNGSEFTSKFYGVGVQKVKKLFETARKNAPCILFIDELDGISKRTSAGAGPAESESNRIINQLLVEMDGFEANEGVIVVGATNLEEHLDEALLREGRFDRRVHVKLPDVRDRGAIFRLYTGKLRTEGTIDHEQLARLTTGLSPATIAHIVNHGALVAARANSRVVTMSHLMEAIETTRIGELNGAQRALGERERRYIAVHEAGHALVSAVLGYGKVEKVTILPRGGALGVTLVTQEEDQTLLLKSDMEKHIQMLLGGRNAELAVFDEASSGASQDLQQASKLALDMVGRYGFGQDGTLFSIGALPAQHASRQIAAAVRQADRLLDNLNLQCQQLMRAHRGALDALTQELLAHETVSGERVLALVAQCQPMALAA</sequence>
<dbReference type="InterPro" id="IPR003959">
    <property type="entry name" value="ATPase_AAA_core"/>
</dbReference>
<gene>
    <name evidence="8" type="ORF">J2739_005196</name>
</gene>
<organism evidence="8 9">
    <name type="scientific">Variovorax soli</name>
    <dbReference type="NCBI Taxonomy" id="376815"/>
    <lineage>
        <taxon>Bacteria</taxon>
        <taxon>Pseudomonadati</taxon>
        <taxon>Pseudomonadota</taxon>
        <taxon>Betaproteobacteria</taxon>
        <taxon>Burkholderiales</taxon>
        <taxon>Comamonadaceae</taxon>
        <taxon>Variovorax</taxon>
    </lineage>
</organism>
<dbReference type="EMBL" id="JAVDRF010000016">
    <property type="protein sequence ID" value="MDR6539400.1"/>
    <property type="molecule type" value="Genomic_DNA"/>
</dbReference>
<accession>A0ABU1NMY1</accession>
<dbReference type="GO" id="GO:0006508">
    <property type="term" value="P:proteolysis"/>
    <property type="evidence" value="ECO:0007669"/>
    <property type="project" value="UniProtKB-KW"/>
</dbReference>
<keyword evidence="3" id="KW-0472">Membrane</keyword>
<evidence type="ECO:0000256" key="2">
    <source>
        <dbReference type="ARBA" id="ARBA00022692"/>
    </source>
</evidence>
<evidence type="ECO:0000256" key="4">
    <source>
        <dbReference type="RuleBase" id="RU003651"/>
    </source>
</evidence>
<dbReference type="PROSITE" id="PS00674">
    <property type="entry name" value="AAA"/>
    <property type="match status" value="1"/>
</dbReference>
<dbReference type="SUPFAM" id="SSF140990">
    <property type="entry name" value="FtsH protease domain-like"/>
    <property type="match status" value="1"/>
</dbReference>
<evidence type="ECO:0000313" key="9">
    <source>
        <dbReference type="Proteomes" id="UP001184230"/>
    </source>
</evidence>
<dbReference type="PANTHER" id="PTHR23076:SF113">
    <property type="entry name" value="ATP-DEPENDENT ZINC METALLOPROTEASE FTSH 1, CHLOROPLASTIC-RELATED"/>
    <property type="match status" value="1"/>
</dbReference>
<feature type="signal peptide" evidence="6">
    <location>
        <begin position="1"/>
        <end position="28"/>
    </location>
</feature>
<evidence type="ECO:0000256" key="3">
    <source>
        <dbReference type="ARBA" id="ARBA00022989"/>
    </source>
</evidence>
<reference evidence="8 9" key="1">
    <citation type="submission" date="2023-07" db="EMBL/GenBank/DDBJ databases">
        <title>Sorghum-associated microbial communities from plants grown in Nebraska, USA.</title>
        <authorList>
            <person name="Schachtman D."/>
        </authorList>
    </citation>
    <scope>NUCLEOTIDE SEQUENCE [LARGE SCALE GENOMIC DNA]</scope>
    <source>
        <strain evidence="8 9">DS1781</strain>
    </source>
</reference>
<dbReference type="Pfam" id="PF00004">
    <property type="entry name" value="AAA"/>
    <property type="match status" value="1"/>
</dbReference>
<dbReference type="SMART" id="SM00382">
    <property type="entry name" value="AAA"/>
    <property type="match status" value="1"/>
</dbReference>
<feature type="coiled-coil region" evidence="5">
    <location>
        <begin position="553"/>
        <end position="584"/>
    </location>
</feature>
<keyword evidence="8" id="KW-0132">Cell division</keyword>
<feature type="domain" description="AAA+ ATPase" evidence="7">
    <location>
        <begin position="216"/>
        <end position="355"/>
    </location>
</feature>
<dbReference type="Gene3D" id="1.20.58.760">
    <property type="entry name" value="Peptidase M41"/>
    <property type="match status" value="1"/>
</dbReference>
<dbReference type="SUPFAM" id="SSF52540">
    <property type="entry name" value="P-loop containing nucleoside triphosphate hydrolases"/>
    <property type="match status" value="1"/>
</dbReference>
<dbReference type="RefSeq" id="WP_309907056.1">
    <property type="nucleotide sequence ID" value="NZ_JAVDRF010000016.1"/>
</dbReference>
<evidence type="ECO:0000259" key="7">
    <source>
        <dbReference type="SMART" id="SM00382"/>
    </source>
</evidence>
<dbReference type="InterPro" id="IPR037219">
    <property type="entry name" value="Peptidase_M41-like"/>
</dbReference>
<dbReference type="Pfam" id="PF01434">
    <property type="entry name" value="Peptidase_M41"/>
    <property type="match status" value="1"/>
</dbReference>
<evidence type="ECO:0000313" key="8">
    <source>
        <dbReference type="EMBL" id="MDR6539400.1"/>
    </source>
</evidence>
<dbReference type="Gene3D" id="3.40.50.300">
    <property type="entry name" value="P-loop containing nucleotide triphosphate hydrolases"/>
    <property type="match status" value="1"/>
</dbReference>
<dbReference type="Proteomes" id="UP001184230">
    <property type="component" value="Unassembled WGS sequence"/>
</dbReference>
<dbReference type="PANTHER" id="PTHR23076">
    <property type="entry name" value="METALLOPROTEASE M41 FTSH"/>
    <property type="match status" value="1"/>
</dbReference>
<evidence type="ECO:0000256" key="6">
    <source>
        <dbReference type="SAM" id="SignalP"/>
    </source>
</evidence>
<dbReference type="InterPro" id="IPR003593">
    <property type="entry name" value="AAA+_ATPase"/>
</dbReference>
<keyword evidence="8" id="KW-0378">Hydrolase</keyword>
<comment type="subcellular location">
    <subcellularLocation>
        <location evidence="1">Membrane</location>
    </subcellularLocation>
</comment>
<keyword evidence="4" id="KW-0067">ATP-binding</keyword>
<keyword evidence="6" id="KW-0732">Signal</keyword>
<dbReference type="GO" id="GO:0008233">
    <property type="term" value="F:peptidase activity"/>
    <property type="evidence" value="ECO:0007669"/>
    <property type="project" value="UniProtKB-KW"/>
</dbReference>
<comment type="similarity">
    <text evidence="4">Belongs to the AAA ATPase family.</text>
</comment>
<name>A0ABU1NMY1_9BURK</name>
<dbReference type="GO" id="GO:0051301">
    <property type="term" value="P:cell division"/>
    <property type="evidence" value="ECO:0007669"/>
    <property type="project" value="UniProtKB-KW"/>
</dbReference>
<dbReference type="InterPro" id="IPR003960">
    <property type="entry name" value="ATPase_AAA_CS"/>
</dbReference>
<dbReference type="InterPro" id="IPR000642">
    <property type="entry name" value="Peptidase_M41"/>
</dbReference>
<dbReference type="EC" id="3.4.24.-" evidence="8"/>
<evidence type="ECO:0000256" key="1">
    <source>
        <dbReference type="ARBA" id="ARBA00004370"/>
    </source>
</evidence>
<dbReference type="Gene3D" id="1.10.8.60">
    <property type="match status" value="1"/>
</dbReference>
<comment type="caution">
    <text evidence="8">The sequence shown here is derived from an EMBL/GenBank/DDBJ whole genome shotgun (WGS) entry which is preliminary data.</text>
</comment>
<keyword evidence="8" id="KW-0645">Protease</keyword>
<keyword evidence="9" id="KW-1185">Reference proteome</keyword>
<dbReference type="InterPro" id="IPR027417">
    <property type="entry name" value="P-loop_NTPase"/>
</dbReference>
<keyword evidence="8" id="KW-0131">Cell cycle</keyword>
<keyword evidence="5" id="KW-0175">Coiled coil</keyword>
<keyword evidence="3" id="KW-1133">Transmembrane helix</keyword>
<evidence type="ECO:0000256" key="5">
    <source>
        <dbReference type="SAM" id="Coils"/>
    </source>
</evidence>
<proteinExistence type="inferred from homology"/>
<keyword evidence="4" id="KW-0547">Nucleotide-binding</keyword>
<keyword evidence="2" id="KW-0812">Transmembrane</keyword>